<evidence type="ECO:0000256" key="2">
    <source>
        <dbReference type="ARBA" id="ARBA00005290"/>
    </source>
</evidence>
<evidence type="ECO:0000313" key="11">
    <source>
        <dbReference type="Proteomes" id="UP000031036"/>
    </source>
</evidence>
<dbReference type="EMBL" id="UYWY01019471">
    <property type="protein sequence ID" value="VDM37618.1"/>
    <property type="molecule type" value="Genomic_DNA"/>
</dbReference>
<dbReference type="EMBL" id="JPKZ01001546">
    <property type="protein sequence ID" value="KHN81271.1"/>
    <property type="molecule type" value="Genomic_DNA"/>
</dbReference>
<sequence length="269" mass="29925">MFGQLVIGAPGAGKSTYCASMSQLLAALRRPAVCVNLDPANEILPYKCDVDIRELITVEEAMLRLKLGPNGALRYCMRTLSKNMEWLRQKLSSFNTYLLIDLPGQLELYNSDSCIGDIIRTIEKWGHHLVAIHLSDSMYCSDYGKFISVVLSALSVTVNLEVAQVNVLSKMDLISRDLPFSEDFFTELPNLSRIVELLDENAVLSRYKAMNESICTLIDDFDLISFIGIDVNHKESMLKLLNAADLANGLALAQQPDLRNVVCEEIATS</sequence>
<dbReference type="Pfam" id="PF03029">
    <property type="entry name" value="ATP_bind_1"/>
    <property type="match status" value="1"/>
</dbReference>
<dbReference type="OMA" id="ATHNYFL"/>
<evidence type="ECO:0000256" key="5">
    <source>
        <dbReference type="ARBA" id="ARBA00022801"/>
    </source>
</evidence>
<dbReference type="PANTHER" id="PTHR21231">
    <property type="entry name" value="XPA-BINDING PROTEIN 1-RELATED"/>
    <property type="match status" value="1"/>
</dbReference>
<keyword evidence="4 8" id="KW-0547">Nucleotide-binding</keyword>
<dbReference type="CDD" id="cd17871">
    <property type="entry name" value="GPN2"/>
    <property type="match status" value="1"/>
</dbReference>
<keyword evidence="6 8" id="KW-0342">GTP-binding</keyword>
<dbReference type="GO" id="GO:0003924">
    <property type="term" value="F:GTPase activity"/>
    <property type="evidence" value="ECO:0007669"/>
    <property type="project" value="TreeGrafter"/>
</dbReference>
<dbReference type="PANTHER" id="PTHR21231:SF3">
    <property type="entry name" value="GPN-LOOP GTPASE 2"/>
    <property type="match status" value="1"/>
</dbReference>
<dbReference type="GO" id="GO:0005525">
    <property type="term" value="F:GTP binding"/>
    <property type="evidence" value="ECO:0007669"/>
    <property type="project" value="UniProtKB-KW"/>
</dbReference>
<reference evidence="10" key="2">
    <citation type="submission" date="2018-11" db="EMBL/GenBank/DDBJ databases">
        <authorList>
            <consortium name="Pathogen Informatics"/>
        </authorList>
    </citation>
    <scope>NUCLEOTIDE SEQUENCE [LARGE SCALE GENOMIC DNA]</scope>
</reference>
<protein>
    <recommendedName>
        <fullName evidence="3 8">GPN-loop GTPase 2</fullName>
    </recommendedName>
</protein>
<dbReference type="FunFam" id="3.40.50.300:FF:000338">
    <property type="entry name" value="GPN-loop GTPase 2"/>
    <property type="match status" value="1"/>
</dbReference>
<evidence type="ECO:0000256" key="4">
    <source>
        <dbReference type="ARBA" id="ARBA00022741"/>
    </source>
</evidence>
<dbReference type="InterPro" id="IPR030231">
    <property type="entry name" value="Gpn2"/>
</dbReference>
<evidence type="ECO:0000256" key="6">
    <source>
        <dbReference type="ARBA" id="ARBA00023134"/>
    </source>
</evidence>
<evidence type="ECO:0000256" key="7">
    <source>
        <dbReference type="ARBA" id="ARBA00046611"/>
    </source>
</evidence>
<proteinExistence type="inferred from homology"/>
<reference evidence="9 11" key="1">
    <citation type="submission" date="2014-11" db="EMBL/GenBank/DDBJ databases">
        <title>Genetic blueprint of the zoonotic pathogen Toxocara canis.</title>
        <authorList>
            <person name="Zhu X.-Q."/>
            <person name="Korhonen P.K."/>
            <person name="Cai H."/>
            <person name="Young N.D."/>
            <person name="Nejsum P."/>
            <person name="von Samson-Himmelstjerna G."/>
            <person name="Boag P.R."/>
            <person name="Tan P."/>
            <person name="Li Q."/>
            <person name="Min J."/>
            <person name="Yang Y."/>
            <person name="Wang X."/>
            <person name="Fang X."/>
            <person name="Hall R.S."/>
            <person name="Hofmann A."/>
            <person name="Sternberg P.W."/>
            <person name="Jex A.R."/>
            <person name="Gasser R.B."/>
        </authorList>
    </citation>
    <scope>NUCLEOTIDE SEQUENCE [LARGE SCALE GENOMIC DNA]</scope>
    <source>
        <strain evidence="9">PN_DK_2014</strain>
    </source>
</reference>
<evidence type="ECO:0000313" key="9">
    <source>
        <dbReference type="EMBL" id="KHN81271.1"/>
    </source>
</evidence>
<evidence type="ECO:0000256" key="1">
    <source>
        <dbReference type="ARBA" id="ARBA00003181"/>
    </source>
</evidence>
<dbReference type="GO" id="GO:0005737">
    <property type="term" value="C:cytoplasm"/>
    <property type="evidence" value="ECO:0007669"/>
    <property type="project" value="TreeGrafter"/>
</dbReference>
<organism evidence="9 11">
    <name type="scientific">Toxocara canis</name>
    <name type="common">Canine roundworm</name>
    <dbReference type="NCBI Taxonomy" id="6265"/>
    <lineage>
        <taxon>Eukaryota</taxon>
        <taxon>Metazoa</taxon>
        <taxon>Ecdysozoa</taxon>
        <taxon>Nematoda</taxon>
        <taxon>Chromadorea</taxon>
        <taxon>Rhabditida</taxon>
        <taxon>Spirurina</taxon>
        <taxon>Ascaridomorpha</taxon>
        <taxon>Ascaridoidea</taxon>
        <taxon>Toxocaridae</taxon>
        <taxon>Toxocara</taxon>
    </lineage>
</organism>
<dbReference type="OrthoDB" id="5839at2759"/>
<name>A0A0B2VCN5_TOXCA</name>
<gene>
    <name evidence="9" type="primary">gpn2</name>
    <name evidence="9" type="ORF">Tcan_16555</name>
    <name evidence="10" type="ORF">TCNE_LOCUS6309</name>
</gene>
<dbReference type="InterPro" id="IPR004130">
    <property type="entry name" value="Gpn"/>
</dbReference>
<keyword evidence="5 8" id="KW-0378">Hydrolase</keyword>
<dbReference type="InterPro" id="IPR027417">
    <property type="entry name" value="P-loop_NTPase"/>
</dbReference>
<comment type="function">
    <text evidence="1 8">Small GTPase required for proper localization of RNA polymerase II and III (RNAPII and RNAPIII). May act at an RNAP assembly step prior to nuclear import.</text>
</comment>
<dbReference type="STRING" id="6265.A0A0B2VCN5"/>
<comment type="subunit">
    <text evidence="7">Heterodimers with GPN1 or GPN3. Binds to RNA polymerase II (RNAPII).</text>
</comment>
<comment type="similarity">
    <text evidence="2 8">Belongs to the GPN-loop GTPase family.</text>
</comment>
<dbReference type="SUPFAM" id="SSF52540">
    <property type="entry name" value="P-loop containing nucleoside triphosphate hydrolases"/>
    <property type="match status" value="1"/>
</dbReference>
<dbReference type="Proteomes" id="UP000031036">
    <property type="component" value="Unassembled WGS sequence"/>
</dbReference>
<accession>A0A0B2VCN5</accession>
<evidence type="ECO:0000313" key="10">
    <source>
        <dbReference type="EMBL" id="VDM37618.1"/>
    </source>
</evidence>
<keyword evidence="11" id="KW-1185">Reference proteome</keyword>
<evidence type="ECO:0000256" key="3">
    <source>
        <dbReference type="ARBA" id="ARBA00014588"/>
    </source>
</evidence>
<dbReference type="Gene3D" id="3.40.50.300">
    <property type="entry name" value="P-loop containing nucleotide triphosphate hydrolases"/>
    <property type="match status" value="1"/>
</dbReference>
<dbReference type="AlphaFoldDB" id="A0A0B2VCN5"/>
<evidence type="ECO:0000256" key="8">
    <source>
        <dbReference type="RuleBase" id="RU365059"/>
    </source>
</evidence>